<feature type="domain" description="Retrovirus-related Pol polyprotein from transposon TNT 1-94-like beta-barrel" evidence="4">
    <location>
        <begin position="284"/>
        <end position="357"/>
    </location>
</feature>
<organism evidence="6 7">
    <name type="scientific">Cajanus cajan</name>
    <name type="common">Pigeon pea</name>
    <name type="synonym">Cajanus indicus</name>
    <dbReference type="NCBI Taxonomy" id="3821"/>
    <lineage>
        <taxon>Eukaryota</taxon>
        <taxon>Viridiplantae</taxon>
        <taxon>Streptophyta</taxon>
        <taxon>Embryophyta</taxon>
        <taxon>Tracheophyta</taxon>
        <taxon>Spermatophyta</taxon>
        <taxon>Magnoliopsida</taxon>
        <taxon>eudicotyledons</taxon>
        <taxon>Gunneridae</taxon>
        <taxon>Pentapetalae</taxon>
        <taxon>rosids</taxon>
        <taxon>fabids</taxon>
        <taxon>Fabales</taxon>
        <taxon>Fabaceae</taxon>
        <taxon>Papilionoideae</taxon>
        <taxon>50 kb inversion clade</taxon>
        <taxon>NPAAA clade</taxon>
        <taxon>indigoferoid/millettioid clade</taxon>
        <taxon>Phaseoleae</taxon>
        <taxon>Cajanus</taxon>
    </lineage>
</organism>
<dbReference type="InterPro" id="IPR043502">
    <property type="entry name" value="DNA/RNA_pol_sf"/>
</dbReference>
<keyword evidence="1" id="KW-0645">Protease</keyword>
<dbReference type="InterPro" id="IPR005162">
    <property type="entry name" value="Retrotrans_gag_dom"/>
</dbReference>
<evidence type="ECO:0000259" key="5">
    <source>
        <dbReference type="Pfam" id="PF25597"/>
    </source>
</evidence>
<dbReference type="InterPro" id="IPR012337">
    <property type="entry name" value="RNaseH-like_sf"/>
</dbReference>
<dbReference type="EMBL" id="CM003603">
    <property type="protein sequence ID" value="KYP76196.1"/>
    <property type="molecule type" value="Genomic_DNA"/>
</dbReference>
<dbReference type="Pfam" id="PF07727">
    <property type="entry name" value="RVT_2"/>
    <property type="match status" value="1"/>
</dbReference>
<accession>A0A151UA41</accession>
<dbReference type="Pfam" id="PF03732">
    <property type="entry name" value="Retrotrans_gag"/>
    <property type="match status" value="1"/>
</dbReference>
<feature type="domain" description="Reverse transcriptase Ty1/copia-type" evidence="3">
    <location>
        <begin position="701"/>
        <end position="856"/>
    </location>
</feature>
<evidence type="ECO:0000256" key="1">
    <source>
        <dbReference type="ARBA" id="ARBA00022750"/>
    </source>
</evidence>
<dbReference type="AlphaFoldDB" id="A0A151UA41"/>
<dbReference type="PANTHER" id="PTHR37610:SF55">
    <property type="entry name" value="RETROTRANSPOSON COPIA-LIKE N-TERMINAL DOMAIN-CONTAINING PROTEIN"/>
    <property type="match status" value="1"/>
</dbReference>
<evidence type="ECO:0000259" key="4">
    <source>
        <dbReference type="Pfam" id="PF22936"/>
    </source>
</evidence>
<keyword evidence="1" id="KW-0378">Hydrolase</keyword>
<reference evidence="6 7" key="1">
    <citation type="journal article" date="2012" name="Nat. Biotechnol.">
        <title>Draft genome sequence of pigeonpea (Cajanus cajan), an orphan legume crop of resource-poor farmers.</title>
        <authorList>
            <person name="Varshney R.K."/>
            <person name="Chen W."/>
            <person name="Li Y."/>
            <person name="Bharti A.K."/>
            <person name="Saxena R.K."/>
            <person name="Schlueter J.A."/>
            <person name="Donoghue M.T."/>
            <person name="Azam S."/>
            <person name="Fan G."/>
            <person name="Whaley A.M."/>
            <person name="Farmer A.D."/>
            <person name="Sheridan J."/>
            <person name="Iwata A."/>
            <person name="Tuteja R."/>
            <person name="Penmetsa R.V."/>
            <person name="Wu W."/>
            <person name="Upadhyaya H.D."/>
            <person name="Yang S.P."/>
            <person name="Shah T."/>
            <person name="Saxena K.B."/>
            <person name="Michael T."/>
            <person name="McCombie W.R."/>
            <person name="Yang B."/>
            <person name="Zhang G."/>
            <person name="Yang H."/>
            <person name="Wang J."/>
            <person name="Spillane C."/>
            <person name="Cook D.R."/>
            <person name="May G.D."/>
            <person name="Xu X."/>
            <person name="Jackson S.A."/>
        </authorList>
    </citation>
    <scope>NUCLEOTIDE SEQUENCE [LARGE SCALE GENOMIC DNA]</scope>
    <source>
        <strain evidence="7">cv. Asha</strain>
    </source>
</reference>
<feature type="domain" description="Retrotransposon gag" evidence="2">
    <location>
        <begin position="55"/>
        <end position="152"/>
    </location>
</feature>
<evidence type="ECO:0000313" key="7">
    <source>
        <dbReference type="Proteomes" id="UP000075243"/>
    </source>
</evidence>
<dbReference type="InterPro" id="IPR013103">
    <property type="entry name" value="RVT_2"/>
</dbReference>
<proteinExistence type="predicted"/>
<dbReference type="GO" id="GO:0004190">
    <property type="term" value="F:aspartic-type endopeptidase activity"/>
    <property type="evidence" value="ECO:0007669"/>
    <property type="project" value="UniProtKB-KW"/>
</dbReference>
<name>A0A151UA41_CAJCA</name>
<evidence type="ECO:0000259" key="3">
    <source>
        <dbReference type="Pfam" id="PF07727"/>
    </source>
</evidence>
<dbReference type="Gramene" id="C.cajan_19842.t">
    <property type="protein sequence ID" value="C.cajan_19842.t"/>
    <property type="gene ID" value="C.cajan_19842"/>
</dbReference>
<dbReference type="InterPro" id="IPR054722">
    <property type="entry name" value="PolX-like_BBD"/>
</dbReference>
<sequence>MFSFMGILTKNKEGFIDGSIQEPSADSSIRPFWQRCNTMVLGWLVRSMSAEIAQSIIWRSRASEVWAELKERLSHADLFRISEIQEEIYSLKQGDLSITKYYTSMKTLWDELEILDPIPTCVCNAKCTCNALMNLNRHRNTETTVRFLRGLNEQYSTVRSQIMLMDPLPPINKVYSLVAQQERQFLAENSGNSKVLINVAGNSVQDTKRFNNFKASTNQKFQQQGGKICSHCGKSGHTIDVSLLPQNSNDNGTNHMDTAQVNLSSVQQRSTIPTHNGKILNTKWILDTGATDHICFSLTCFTSYKFIKPIHVNLPNGNSVLASISGTIHFSPFLYLTDVLYLPNFQYNLISVSKLTSVLNCTLTFSDNSCWIQNLNTSKMIGTAEAKDGLYLLKGPDKIQSSISMYKSVNSHCNSSFVDKNLWHFRLGHLPCERLNVLQKQFSFINYNKDFVLQNFFVLVENQFESKIKAIRTDNGLEFNMGQFYASKGVMHQTSSNLPKCFWSYAIGHSVHLINRIPTPVLRDKSPYEVLYSVAPDISMLKVFGSLCFASTLSNNRTKLDPRARKCIFIGFKQGTKGFILFDLKTREVFISRNVSFYENIFPYHSEQQSTPYNTTTPLPTYYHCSLASCSDKSFSRHQQKKSPILYPLSSVVSYDKLSSKYQNFIANLSVTTEPKSYSQAVKSENWRKAMQEEIAALQRNNTWSLVDLPAGKTPIGCKWVYKIKHKTDGSIDRYKARLVAKGYTQVEGLDFLDTFSPVARITTLRLLLSIVAAKQWHLQQLDVDNAFLHGHLDEEVYMKLPQGFSSSKPNQVCLLKKSLYGLKQASRQWFTTLTTALHTLNFKQCSSDHTLFTKQSEIGFRE</sequence>
<evidence type="ECO:0000259" key="2">
    <source>
        <dbReference type="Pfam" id="PF03732"/>
    </source>
</evidence>
<evidence type="ECO:0000313" key="6">
    <source>
        <dbReference type="EMBL" id="KYP76196.1"/>
    </source>
</evidence>
<protein>
    <submittedName>
        <fullName evidence="6">Retrovirus-related Pol polyprotein from transposon TNT 1-94</fullName>
    </submittedName>
</protein>
<keyword evidence="1" id="KW-0064">Aspartyl protease</keyword>
<gene>
    <name evidence="6" type="ORF">KK1_020426</name>
</gene>
<keyword evidence="7" id="KW-1185">Reference proteome</keyword>
<dbReference type="SUPFAM" id="SSF53098">
    <property type="entry name" value="Ribonuclease H-like"/>
    <property type="match status" value="1"/>
</dbReference>
<dbReference type="PANTHER" id="PTHR37610">
    <property type="entry name" value="CCHC-TYPE DOMAIN-CONTAINING PROTEIN"/>
    <property type="match status" value="1"/>
</dbReference>
<dbReference type="OMA" id="AYLINIM"/>
<feature type="domain" description="Retroviral polymerase SH3-like" evidence="5">
    <location>
        <begin position="546"/>
        <end position="608"/>
    </location>
</feature>
<dbReference type="Proteomes" id="UP000075243">
    <property type="component" value="Chromosome 1"/>
</dbReference>
<dbReference type="InterPro" id="IPR057670">
    <property type="entry name" value="SH3_retrovirus"/>
</dbReference>
<dbReference type="SUPFAM" id="SSF56672">
    <property type="entry name" value="DNA/RNA polymerases"/>
    <property type="match status" value="1"/>
</dbReference>
<dbReference type="Pfam" id="PF22936">
    <property type="entry name" value="Pol_BBD"/>
    <property type="match status" value="1"/>
</dbReference>
<dbReference type="Pfam" id="PF25597">
    <property type="entry name" value="SH3_retrovirus"/>
    <property type="match status" value="1"/>
</dbReference>